<sequence length="117" mass="13351">MQLLRFTAYTFITFITFFCFTKADWFDDLVNGLHGKIVSGADYIKDKAAPTVRETFNEAKATLKDPETHRKIQTWVKEEAIPAIKAKVDSLVSFMRNEVVPELRDIKNAYDAASESN</sequence>
<reference evidence="2" key="1">
    <citation type="submission" date="2017-02" db="UniProtKB">
        <authorList>
            <consortium name="WormBaseParasite"/>
        </authorList>
    </citation>
    <scope>IDENTIFICATION</scope>
</reference>
<evidence type="ECO:0000313" key="2">
    <source>
        <dbReference type="WBParaSite" id="EEL_0000451701-mRNA-1"/>
    </source>
</evidence>
<keyword evidence="1" id="KW-1185">Reference proteome</keyword>
<evidence type="ECO:0000313" key="1">
    <source>
        <dbReference type="Proteomes" id="UP000050640"/>
    </source>
</evidence>
<dbReference type="WBParaSite" id="EEL_0000451701-mRNA-1">
    <property type="protein sequence ID" value="EEL_0000451701-mRNA-1"/>
    <property type="gene ID" value="EEL_0000451701"/>
</dbReference>
<organism evidence="1 2">
    <name type="scientific">Elaeophora elaphi</name>
    <dbReference type="NCBI Taxonomy" id="1147741"/>
    <lineage>
        <taxon>Eukaryota</taxon>
        <taxon>Metazoa</taxon>
        <taxon>Ecdysozoa</taxon>
        <taxon>Nematoda</taxon>
        <taxon>Chromadorea</taxon>
        <taxon>Rhabditida</taxon>
        <taxon>Spirurina</taxon>
        <taxon>Spiruromorpha</taxon>
        <taxon>Filarioidea</taxon>
        <taxon>Onchocercidae</taxon>
        <taxon>Elaeophora</taxon>
    </lineage>
</organism>
<proteinExistence type="predicted"/>
<dbReference type="AlphaFoldDB" id="A0A0R3RRW8"/>
<dbReference type="Proteomes" id="UP000050640">
    <property type="component" value="Unplaced"/>
</dbReference>
<name>A0A0R3RRW8_9BILA</name>
<protein>
    <submittedName>
        <fullName evidence="2">Secreted protein</fullName>
    </submittedName>
</protein>
<accession>A0A0R3RRW8</accession>